<evidence type="ECO:0000256" key="1">
    <source>
        <dbReference type="ARBA" id="ARBA00005254"/>
    </source>
</evidence>
<dbReference type="Gene3D" id="3.90.226.10">
    <property type="entry name" value="2-enoyl-CoA Hydratase, Chain A, domain 1"/>
    <property type="match status" value="1"/>
</dbReference>
<evidence type="ECO:0000313" key="3">
    <source>
        <dbReference type="Proteomes" id="UP001349262"/>
    </source>
</evidence>
<dbReference type="PANTHER" id="PTHR42964">
    <property type="entry name" value="ENOYL-COA HYDRATASE"/>
    <property type="match status" value="1"/>
</dbReference>
<evidence type="ECO:0000313" key="2">
    <source>
        <dbReference type="EMBL" id="MEE7455276.1"/>
    </source>
</evidence>
<proteinExistence type="inferred from homology"/>
<dbReference type="Pfam" id="PF00378">
    <property type="entry name" value="ECH_1"/>
    <property type="match status" value="1"/>
</dbReference>
<keyword evidence="3" id="KW-1185">Reference proteome</keyword>
<comment type="similarity">
    <text evidence="1">Belongs to the enoyl-CoA hydratase/isomerase family.</text>
</comment>
<dbReference type="InterPro" id="IPR029045">
    <property type="entry name" value="ClpP/crotonase-like_dom_sf"/>
</dbReference>
<dbReference type="InterPro" id="IPR051683">
    <property type="entry name" value="Enoyl-CoA_Hydratase/Isomerase"/>
</dbReference>
<dbReference type="Proteomes" id="UP001349262">
    <property type="component" value="Unassembled WGS sequence"/>
</dbReference>
<gene>
    <name evidence="2" type="ORF">MRSR164_00175</name>
</gene>
<name>A0ABU7T423_9HYPH</name>
<reference evidence="2 3" key="1">
    <citation type="journal article" date="2012" name="Genet. Mol. Biol.">
        <title>Analysis of 16S rRNA and mxaF genes revealing insights into Methylobacterium niche-specific plant association.</title>
        <authorList>
            <person name="Dourado M.N."/>
            <person name="Andreote F.D."/>
            <person name="Dini-Andreote F."/>
            <person name="Conti R."/>
            <person name="Araujo J.M."/>
            <person name="Araujo W.L."/>
        </authorList>
    </citation>
    <scope>NUCLEOTIDE SEQUENCE [LARGE SCALE GENOMIC DNA]</scope>
    <source>
        <strain evidence="2 3">SR1.6/4</strain>
    </source>
</reference>
<dbReference type="EMBL" id="MLBY01000001">
    <property type="protein sequence ID" value="MEE7455276.1"/>
    <property type="molecule type" value="Genomic_DNA"/>
</dbReference>
<accession>A0ABU7T423</accession>
<organism evidence="2 3">
    <name type="scientific">Methylobacterium radiotolerans</name>
    <dbReference type="NCBI Taxonomy" id="31998"/>
    <lineage>
        <taxon>Bacteria</taxon>
        <taxon>Pseudomonadati</taxon>
        <taxon>Pseudomonadota</taxon>
        <taxon>Alphaproteobacteria</taxon>
        <taxon>Hyphomicrobiales</taxon>
        <taxon>Methylobacteriaceae</taxon>
        <taxon>Methylobacterium</taxon>
    </lineage>
</organism>
<dbReference type="InterPro" id="IPR001753">
    <property type="entry name" value="Enoyl-CoA_hydra/iso"/>
</dbReference>
<comment type="caution">
    <text evidence="2">The sequence shown here is derived from an EMBL/GenBank/DDBJ whole genome shotgun (WGS) entry which is preliminary data.</text>
</comment>
<sequence length="247" mass="26368">MSELLVERDGPTLILTLNRPDKMNALSATLVEALLEQVAEAGRAGIRLLVLKGNGRNFSAGFDFGGYEDQSEGDLVLRFVLVEQLLQAVRHAPFETMALVQGRNFGAGVDLICSCGRRLGDPDATFRMPGLAFGLVLGTRRYAGRVGEARARAVLGDGLVFDADEALQDGFLTGRVPVAEWPEAVANAVEAACRLSPEAAAALYGATTADTRAQDLADLVTSAARPGLKERIGAYRAQTSSHREKRP</sequence>
<dbReference type="PANTHER" id="PTHR42964:SF1">
    <property type="entry name" value="POLYKETIDE BIOSYNTHESIS ENOYL-COA HYDRATASE PKSH-RELATED"/>
    <property type="match status" value="1"/>
</dbReference>
<dbReference type="SUPFAM" id="SSF52096">
    <property type="entry name" value="ClpP/crotonase"/>
    <property type="match status" value="1"/>
</dbReference>
<dbReference type="CDD" id="cd06558">
    <property type="entry name" value="crotonase-like"/>
    <property type="match status" value="1"/>
</dbReference>
<protein>
    <submittedName>
        <fullName evidence="2">Enoyl-CoA hydratase</fullName>
    </submittedName>
</protein>